<evidence type="ECO:0000256" key="2">
    <source>
        <dbReference type="ARBA" id="ARBA00022692"/>
    </source>
</evidence>
<feature type="transmembrane region" description="Helical" evidence="5">
    <location>
        <begin position="6"/>
        <end position="25"/>
    </location>
</feature>
<evidence type="ECO:0000256" key="1">
    <source>
        <dbReference type="ARBA" id="ARBA00022475"/>
    </source>
</evidence>
<feature type="transmembrane region" description="Helical" evidence="5">
    <location>
        <begin position="54"/>
        <end position="77"/>
    </location>
</feature>
<gene>
    <name evidence="7" type="ORF">SAMN02745216_01837</name>
</gene>
<keyword evidence="3 5" id="KW-1133">Transmembrane helix</keyword>
<keyword evidence="8" id="KW-1185">Reference proteome</keyword>
<dbReference type="Pfam" id="PF13519">
    <property type="entry name" value="VWA_2"/>
    <property type="match status" value="1"/>
</dbReference>
<keyword evidence="2 5" id="KW-0812">Transmembrane</keyword>
<evidence type="ECO:0000256" key="5">
    <source>
        <dbReference type="SAM" id="Phobius"/>
    </source>
</evidence>
<keyword evidence="4 5" id="KW-0472">Membrane</keyword>
<evidence type="ECO:0000259" key="6">
    <source>
        <dbReference type="PROSITE" id="PS50234"/>
    </source>
</evidence>
<proteinExistence type="predicted"/>
<dbReference type="SMART" id="SM00327">
    <property type="entry name" value="VWA"/>
    <property type="match status" value="1"/>
</dbReference>
<dbReference type="Gene3D" id="3.40.50.410">
    <property type="entry name" value="von Willebrand factor, type A domain"/>
    <property type="match status" value="1"/>
</dbReference>
<evidence type="ECO:0000313" key="8">
    <source>
        <dbReference type="Proteomes" id="UP000183994"/>
    </source>
</evidence>
<dbReference type="InterPro" id="IPR036465">
    <property type="entry name" value="vWFA_dom_sf"/>
</dbReference>
<feature type="transmembrane region" description="Helical" evidence="5">
    <location>
        <begin position="310"/>
        <end position="327"/>
    </location>
</feature>
<evidence type="ECO:0000256" key="4">
    <source>
        <dbReference type="ARBA" id="ARBA00023136"/>
    </source>
</evidence>
<dbReference type="AlphaFoldDB" id="A0A1M6K1B3"/>
<dbReference type="SUPFAM" id="SSF53300">
    <property type="entry name" value="vWA-like"/>
    <property type="match status" value="1"/>
</dbReference>
<evidence type="ECO:0000256" key="3">
    <source>
        <dbReference type="ARBA" id="ARBA00022989"/>
    </source>
</evidence>
<keyword evidence="1" id="KW-1003">Cell membrane</keyword>
<feature type="domain" description="VWFA" evidence="6">
    <location>
        <begin position="90"/>
        <end position="267"/>
    </location>
</feature>
<accession>A0A1M6K1B3</accession>
<reference evidence="8" key="1">
    <citation type="submission" date="2016-11" db="EMBL/GenBank/DDBJ databases">
        <authorList>
            <person name="Varghese N."/>
            <person name="Submissions S."/>
        </authorList>
    </citation>
    <scope>NUCLEOTIDE SEQUENCE [LARGE SCALE GENOMIC DNA]</scope>
    <source>
        <strain evidence="8">DSM 16219</strain>
    </source>
</reference>
<dbReference type="Proteomes" id="UP000183994">
    <property type="component" value="Unassembled WGS sequence"/>
</dbReference>
<protein>
    <submittedName>
        <fullName evidence="7">Ca-activated chloride channel family protein</fullName>
    </submittedName>
</protein>
<dbReference type="OrthoDB" id="9807628at2"/>
<sequence length="336" mass="37115">MTFDKLWILNFLLAIPLLVFLQILAKRRRRKSLAAYADEHLLPRLAPLESRARAVVRAVMFISAVALMIFALAGPQWGEHYQEVSRKGVDIMVCVDISNSMMVEDAQPNRLERAKREVADLIRVATGDRLGLVAFSGVAFTQCPLTLDYQAIQMFLDQLTVDLLPLRFQGTDLGAAIEMGMTAFDPKSSTDKVILLITDGEDNEEAGLKAAEKAADEGIRIFVLGIGDPAGGPVPSLDGSGFEKDADGKIILSKPDENTLQAIANETGGDYIRSEAGDFDLDQLYFNGIKKKTEAEILKTGKITIREERFYLFLIAAWALLLIEGVLRERILDIRA</sequence>
<dbReference type="PANTHER" id="PTHR22550">
    <property type="entry name" value="SPORE GERMINATION PROTEIN"/>
    <property type="match status" value="1"/>
</dbReference>
<dbReference type="STRING" id="1121393.SAMN02745216_01837"/>
<dbReference type="RefSeq" id="WP_073475118.1">
    <property type="nucleotide sequence ID" value="NZ_FQZU01000008.1"/>
</dbReference>
<name>A0A1M6K1B3_9BACT</name>
<dbReference type="PANTHER" id="PTHR22550:SF5">
    <property type="entry name" value="LEUCINE ZIPPER PROTEIN 4"/>
    <property type="match status" value="1"/>
</dbReference>
<evidence type="ECO:0000313" key="7">
    <source>
        <dbReference type="EMBL" id="SHJ52748.1"/>
    </source>
</evidence>
<organism evidence="7 8">
    <name type="scientific">Desulfatibacillum alkenivorans DSM 16219</name>
    <dbReference type="NCBI Taxonomy" id="1121393"/>
    <lineage>
        <taxon>Bacteria</taxon>
        <taxon>Pseudomonadati</taxon>
        <taxon>Thermodesulfobacteriota</taxon>
        <taxon>Desulfobacteria</taxon>
        <taxon>Desulfobacterales</taxon>
        <taxon>Desulfatibacillaceae</taxon>
        <taxon>Desulfatibacillum</taxon>
    </lineage>
</organism>
<dbReference type="InterPro" id="IPR002035">
    <property type="entry name" value="VWF_A"/>
</dbReference>
<dbReference type="EMBL" id="FQZU01000008">
    <property type="protein sequence ID" value="SHJ52748.1"/>
    <property type="molecule type" value="Genomic_DNA"/>
</dbReference>
<dbReference type="PROSITE" id="PS50234">
    <property type="entry name" value="VWFA"/>
    <property type="match status" value="1"/>
</dbReference>
<dbReference type="InterPro" id="IPR050768">
    <property type="entry name" value="UPF0353/GerABKA_families"/>
</dbReference>